<accession>A0AAD7NUA1</accession>
<name>A0AAD7NUA1_9AGAR</name>
<sequence length="234" mass="25420">MGSLGKVQICSTSKYTQDLTGECIQPAWEIIILTRGVHGRRGTGSFEGNPEQGDRGKVDDGWIYILFKGGEKMVMPDDVLSYVIAFNQCTTTLGYIYGENYSRNSQNPTKISGKVCDIDILAHGVHLAEQRCGPGVKLVKGQRHGASRRPPCDEFKQDTVAATVFATVSCRRRRSSGTRDRTADKAQLEVSCLRRGQTPANVVARASHFASCVDGVVGAKERVNRGGAQAVLID</sequence>
<keyword evidence="2" id="KW-1185">Reference proteome</keyword>
<dbReference type="AlphaFoldDB" id="A0AAD7NUA1"/>
<protein>
    <submittedName>
        <fullName evidence="1">Uncharacterized protein</fullName>
    </submittedName>
</protein>
<comment type="caution">
    <text evidence="1">The sequence shown here is derived from an EMBL/GenBank/DDBJ whole genome shotgun (WGS) entry which is preliminary data.</text>
</comment>
<reference evidence="1" key="1">
    <citation type="submission" date="2023-03" db="EMBL/GenBank/DDBJ databases">
        <title>Massive genome expansion in bonnet fungi (Mycena s.s.) driven by repeated elements and novel gene families across ecological guilds.</title>
        <authorList>
            <consortium name="Lawrence Berkeley National Laboratory"/>
            <person name="Harder C.B."/>
            <person name="Miyauchi S."/>
            <person name="Viragh M."/>
            <person name="Kuo A."/>
            <person name="Thoen E."/>
            <person name="Andreopoulos B."/>
            <person name="Lu D."/>
            <person name="Skrede I."/>
            <person name="Drula E."/>
            <person name="Henrissat B."/>
            <person name="Morin E."/>
            <person name="Kohler A."/>
            <person name="Barry K."/>
            <person name="LaButti K."/>
            <person name="Morin E."/>
            <person name="Salamov A."/>
            <person name="Lipzen A."/>
            <person name="Mereny Z."/>
            <person name="Hegedus B."/>
            <person name="Baldrian P."/>
            <person name="Stursova M."/>
            <person name="Weitz H."/>
            <person name="Taylor A."/>
            <person name="Grigoriev I.V."/>
            <person name="Nagy L.G."/>
            <person name="Martin F."/>
            <person name="Kauserud H."/>
        </authorList>
    </citation>
    <scope>NUCLEOTIDE SEQUENCE</scope>
    <source>
        <strain evidence="1">CBHHK182m</strain>
    </source>
</reference>
<dbReference type="Proteomes" id="UP001215598">
    <property type="component" value="Unassembled WGS sequence"/>
</dbReference>
<gene>
    <name evidence="1" type="ORF">B0H16DRAFT_1684366</name>
</gene>
<evidence type="ECO:0000313" key="2">
    <source>
        <dbReference type="Proteomes" id="UP001215598"/>
    </source>
</evidence>
<organism evidence="1 2">
    <name type="scientific">Mycena metata</name>
    <dbReference type="NCBI Taxonomy" id="1033252"/>
    <lineage>
        <taxon>Eukaryota</taxon>
        <taxon>Fungi</taxon>
        <taxon>Dikarya</taxon>
        <taxon>Basidiomycota</taxon>
        <taxon>Agaricomycotina</taxon>
        <taxon>Agaricomycetes</taxon>
        <taxon>Agaricomycetidae</taxon>
        <taxon>Agaricales</taxon>
        <taxon>Marasmiineae</taxon>
        <taxon>Mycenaceae</taxon>
        <taxon>Mycena</taxon>
    </lineage>
</organism>
<evidence type="ECO:0000313" key="1">
    <source>
        <dbReference type="EMBL" id="KAJ7775434.1"/>
    </source>
</evidence>
<proteinExistence type="predicted"/>
<dbReference type="EMBL" id="JARKIB010000010">
    <property type="protein sequence ID" value="KAJ7775434.1"/>
    <property type="molecule type" value="Genomic_DNA"/>
</dbReference>